<feature type="domain" description="Tyr recombinase" evidence="2">
    <location>
        <begin position="118"/>
        <end position="306"/>
    </location>
</feature>
<dbReference type="PANTHER" id="PTHR30349">
    <property type="entry name" value="PHAGE INTEGRASE-RELATED"/>
    <property type="match status" value="1"/>
</dbReference>
<accession>A0ABT5EEC4</accession>
<evidence type="ECO:0000259" key="2">
    <source>
        <dbReference type="PROSITE" id="PS51898"/>
    </source>
</evidence>
<proteinExistence type="predicted"/>
<dbReference type="Gene3D" id="1.10.443.10">
    <property type="entry name" value="Intergrase catalytic core"/>
    <property type="match status" value="1"/>
</dbReference>
<name>A0ABT5EEC4_9BACT</name>
<evidence type="ECO:0000313" key="4">
    <source>
        <dbReference type="Proteomes" id="UP001221411"/>
    </source>
</evidence>
<dbReference type="InterPro" id="IPR013762">
    <property type="entry name" value="Integrase-like_cat_sf"/>
</dbReference>
<dbReference type="RefSeq" id="WP_271915067.1">
    <property type="nucleotide sequence ID" value="NZ_JAQNDO010000001.1"/>
</dbReference>
<keyword evidence="1" id="KW-0233">DNA recombination</keyword>
<dbReference type="SUPFAM" id="SSF56349">
    <property type="entry name" value="DNA breaking-rejoining enzymes"/>
    <property type="match status" value="1"/>
</dbReference>
<sequence length="314" mass="35237">MTLVPVAPDGAELNPALVYIGSMKSQESKRTVRARLNKVARFFREGATAATFPWHELRYEDVQRLRGYLAEACSYKTANMCLCFLRKTLRVAWRLGLLDAEELARVTDVESIRGESPPTGRALELEEVRALLDAAAKDERRWRAKRDAALVTILYCAGIRRAEASGLQATDIEDAEGRYWLRVLGKGNKTRRVPLPRDARAVVDAWLDVRGRTAGPLFPARSRQGQQLHGKPMSENTVGRIVNRLVKRASLGHITPHFFRYTFISTLLDESGDVSAIQKLAGHADVSMTLRYDRRAERARVRAVDKLPLPFGGE</sequence>
<gene>
    <name evidence="3" type="ORF">POL67_02255</name>
</gene>
<comment type="caution">
    <text evidence="3">The sequence shown here is derived from an EMBL/GenBank/DDBJ whole genome shotgun (WGS) entry which is preliminary data.</text>
</comment>
<keyword evidence="4" id="KW-1185">Reference proteome</keyword>
<dbReference type="InterPro" id="IPR011010">
    <property type="entry name" value="DNA_brk_join_enz"/>
</dbReference>
<organism evidence="3 4">
    <name type="scientific">Polyangium mundeleinium</name>
    <dbReference type="NCBI Taxonomy" id="2995306"/>
    <lineage>
        <taxon>Bacteria</taxon>
        <taxon>Pseudomonadati</taxon>
        <taxon>Myxococcota</taxon>
        <taxon>Polyangia</taxon>
        <taxon>Polyangiales</taxon>
        <taxon>Polyangiaceae</taxon>
        <taxon>Polyangium</taxon>
    </lineage>
</organism>
<protein>
    <submittedName>
        <fullName evidence="3">Tyrosine-type recombinase/integrase</fullName>
    </submittedName>
</protein>
<dbReference type="InterPro" id="IPR002104">
    <property type="entry name" value="Integrase_catalytic"/>
</dbReference>
<evidence type="ECO:0000256" key="1">
    <source>
        <dbReference type="ARBA" id="ARBA00023172"/>
    </source>
</evidence>
<dbReference type="PROSITE" id="PS51898">
    <property type="entry name" value="TYR_RECOMBINASE"/>
    <property type="match status" value="1"/>
</dbReference>
<dbReference type="Proteomes" id="UP001221411">
    <property type="component" value="Unassembled WGS sequence"/>
</dbReference>
<evidence type="ECO:0000313" key="3">
    <source>
        <dbReference type="EMBL" id="MDC0740150.1"/>
    </source>
</evidence>
<dbReference type="PANTHER" id="PTHR30349:SF64">
    <property type="entry name" value="PROPHAGE INTEGRASE INTD-RELATED"/>
    <property type="match status" value="1"/>
</dbReference>
<dbReference type="Pfam" id="PF00589">
    <property type="entry name" value="Phage_integrase"/>
    <property type="match status" value="1"/>
</dbReference>
<dbReference type="EMBL" id="JAQNDO010000001">
    <property type="protein sequence ID" value="MDC0740150.1"/>
    <property type="molecule type" value="Genomic_DNA"/>
</dbReference>
<reference evidence="3 4" key="1">
    <citation type="submission" date="2022-11" db="EMBL/GenBank/DDBJ databases">
        <title>Minimal conservation of predation-associated metabolite biosynthetic gene clusters underscores biosynthetic potential of Myxococcota including descriptions for ten novel species: Archangium lansinium sp. nov., Myxococcus landrumus sp. nov., Nannocystis bai.</title>
        <authorList>
            <person name="Ahearne A."/>
            <person name="Stevens C."/>
            <person name="Dowd S."/>
        </authorList>
    </citation>
    <scope>NUCLEOTIDE SEQUENCE [LARGE SCALE GENOMIC DNA]</scope>
    <source>
        <strain evidence="3 4">RJM3</strain>
    </source>
</reference>
<dbReference type="InterPro" id="IPR050090">
    <property type="entry name" value="Tyrosine_recombinase_XerCD"/>
</dbReference>